<proteinExistence type="predicted"/>
<accession>A0A8J5S933</accession>
<sequence length="167" mass="19202">MEAGSVVLMDLLWSNLIENDSVEELRPNAPSPGLVTFGPDRVMEFCNNNDLQLIVREHEISEDRLSPKLPNRCKDLVTRIVRLPPQDEDMLVLLLAFWVKAMNPKRADWLLVLKELTTMESLLLAEVLEHELLEDSFEANVRDYTKLIDIYGKQKLPQKAENANNFT</sequence>
<gene>
    <name evidence="1" type="ORF">GUJ93_ZPchr0001g32445</name>
</gene>
<reference evidence="1" key="2">
    <citation type="submission" date="2021-02" db="EMBL/GenBank/DDBJ databases">
        <authorList>
            <person name="Kimball J.A."/>
            <person name="Haas M.W."/>
            <person name="Macchietto M."/>
            <person name="Kono T."/>
            <person name="Duquette J."/>
            <person name="Shao M."/>
        </authorList>
    </citation>
    <scope>NUCLEOTIDE SEQUENCE</scope>
    <source>
        <tissue evidence="1">Fresh leaf tissue</tissue>
    </source>
</reference>
<evidence type="ECO:0000313" key="1">
    <source>
        <dbReference type="EMBL" id="KAG8052491.1"/>
    </source>
</evidence>
<reference evidence="1" key="1">
    <citation type="journal article" date="2021" name="bioRxiv">
        <title>Whole Genome Assembly and Annotation of Northern Wild Rice, Zizania palustris L., Supports a Whole Genome Duplication in the Zizania Genus.</title>
        <authorList>
            <person name="Haas M."/>
            <person name="Kono T."/>
            <person name="Macchietto M."/>
            <person name="Millas R."/>
            <person name="McGilp L."/>
            <person name="Shao M."/>
            <person name="Duquette J."/>
            <person name="Hirsch C.N."/>
            <person name="Kimball J."/>
        </authorList>
    </citation>
    <scope>NUCLEOTIDE SEQUENCE</scope>
    <source>
        <tissue evidence="1">Fresh leaf tissue</tissue>
    </source>
</reference>
<dbReference type="PANTHER" id="PTHR46422:SF4">
    <property type="entry name" value="SERINE_THREONINE-PROTEIN PHOSPHATASE BSL3"/>
    <property type="match status" value="1"/>
</dbReference>
<dbReference type="OrthoDB" id="309851at2759"/>
<dbReference type="Proteomes" id="UP000729402">
    <property type="component" value="Unassembled WGS sequence"/>
</dbReference>
<comment type="caution">
    <text evidence="1">The sequence shown here is derived from an EMBL/GenBank/DDBJ whole genome shotgun (WGS) entry which is preliminary data.</text>
</comment>
<dbReference type="PANTHER" id="PTHR46422">
    <property type="entry name" value="SERINE/THREONINE-PROTEIN PHOSPHATASE BSL3"/>
    <property type="match status" value="1"/>
</dbReference>
<keyword evidence="2" id="KW-1185">Reference proteome</keyword>
<protein>
    <submittedName>
        <fullName evidence="1">Uncharacterized protein</fullName>
    </submittedName>
</protein>
<organism evidence="1 2">
    <name type="scientific">Zizania palustris</name>
    <name type="common">Northern wild rice</name>
    <dbReference type="NCBI Taxonomy" id="103762"/>
    <lineage>
        <taxon>Eukaryota</taxon>
        <taxon>Viridiplantae</taxon>
        <taxon>Streptophyta</taxon>
        <taxon>Embryophyta</taxon>
        <taxon>Tracheophyta</taxon>
        <taxon>Spermatophyta</taxon>
        <taxon>Magnoliopsida</taxon>
        <taxon>Liliopsida</taxon>
        <taxon>Poales</taxon>
        <taxon>Poaceae</taxon>
        <taxon>BOP clade</taxon>
        <taxon>Oryzoideae</taxon>
        <taxon>Oryzeae</taxon>
        <taxon>Zizaniinae</taxon>
        <taxon>Zizania</taxon>
    </lineage>
</organism>
<dbReference type="EMBL" id="JAAALK010000288">
    <property type="protein sequence ID" value="KAG8052491.1"/>
    <property type="molecule type" value="Genomic_DNA"/>
</dbReference>
<evidence type="ECO:0000313" key="2">
    <source>
        <dbReference type="Proteomes" id="UP000729402"/>
    </source>
</evidence>
<dbReference type="AlphaFoldDB" id="A0A8J5S933"/>
<name>A0A8J5S933_ZIZPA</name>